<dbReference type="STRING" id="5486.A0A367Y994"/>
<reference evidence="3 4" key="1">
    <citation type="submission" date="2018-06" db="EMBL/GenBank/DDBJ databases">
        <title>Whole genome sequencing of Candida tropicalis (genome annotated by CSBL at Korea University).</title>
        <authorList>
            <person name="Ahn J."/>
        </authorList>
    </citation>
    <scope>NUCLEOTIDE SEQUENCE [LARGE SCALE GENOMIC DNA]</scope>
    <source>
        <strain evidence="3 4">ATCC 20962</strain>
    </source>
</reference>
<proteinExistence type="predicted"/>
<feature type="compositionally biased region" description="Basic and acidic residues" evidence="1">
    <location>
        <begin position="698"/>
        <end position="723"/>
    </location>
</feature>
<feature type="transmembrane region" description="Helical" evidence="2">
    <location>
        <begin position="7"/>
        <end position="29"/>
    </location>
</feature>
<evidence type="ECO:0000313" key="4">
    <source>
        <dbReference type="Proteomes" id="UP000253472"/>
    </source>
</evidence>
<feature type="region of interest" description="Disordered" evidence="1">
    <location>
        <begin position="556"/>
        <end position="723"/>
    </location>
</feature>
<organism evidence="3 4">
    <name type="scientific">Candida viswanathii</name>
    <dbReference type="NCBI Taxonomy" id="5486"/>
    <lineage>
        <taxon>Eukaryota</taxon>
        <taxon>Fungi</taxon>
        <taxon>Dikarya</taxon>
        <taxon>Ascomycota</taxon>
        <taxon>Saccharomycotina</taxon>
        <taxon>Pichiomycetes</taxon>
        <taxon>Debaryomycetaceae</taxon>
        <taxon>Candida/Lodderomyces clade</taxon>
        <taxon>Candida</taxon>
    </lineage>
</organism>
<gene>
    <name evidence="3" type="primary">SHE10_1</name>
    <name evidence="3" type="ORF">Cantr_09264</name>
</gene>
<keyword evidence="2" id="KW-0472">Membrane</keyword>
<name>A0A367Y994_9ASCO</name>
<keyword evidence="2" id="KW-1133">Transmembrane helix</keyword>
<feature type="compositionally biased region" description="Polar residues" evidence="1">
    <location>
        <begin position="645"/>
        <end position="670"/>
    </location>
</feature>
<protein>
    <submittedName>
        <fullName evidence="3">Outer spore wall assembly protein SHE10</fullName>
    </submittedName>
</protein>
<accession>A0A367Y994</accession>
<evidence type="ECO:0000256" key="1">
    <source>
        <dbReference type="SAM" id="MobiDB-lite"/>
    </source>
</evidence>
<dbReference type="Proteomes" id="UP000253472">
    <property type="component" value="Unassembled WGS sequence"/>
</dbReference>
<keyword evidence="2" id="KW-0812">Transmembrane</keyword>
<dbReference type="OrthoDB" id="3260408at2759"/>
<feature type="compositionally biased region" description="Low complexity" evidence="1">
    <location>
        <begin position="571"/>
        <end position="581"/>
    </location>
</feature>
<feature type="compositionally biased region" description="Basic and acidic residues" evidence="1">
    <location>
        <begin position="671"/>
        <end position="683"/>
    </location>
</feature>
<evidence type="ECO:0000313" key="3">
    <source>
        <dbReference type="EMBL" id="RCK62453.1"/>
    </source>
</evidence>
<feature type="compositionally biased region" description="Acidic residues" evidence="1">
    <location>
        <begin position="587"/>
        <end position="644"/>
    </location>
</feature>
<evidence type="ECO:0000256" key="2">
    <source>
        <dbReference type="SAM" id="Phobius"/>
    </source>
</evidence>
<feature type="compositionally biased region" description="Acidic residues" evidence="1">
    <location>
        <begin position="684"/>
        <end position="697"/>
    </location>
</feature>
<sequence>MAYGSKFIGGVITLYLFYVWTFICPLTTIDNETNSLSPINHHFCSISNSYIKPRFQPIYEQHVTPLLNSVDEKLGVGAKYEQGVALAHKLDDKFEISSAVGRFSESACDYLQKLIDQFQDKIAPQLVRVLKLTILRIRVYWELFKINLQFYSTPLVNQLNKLGRSIRSIEVVGKVIDFVNDIFVKLAISKHALKLQEKSKFVQQEFKNLVNIDDFSANDIKNNVMQVVKDILGENVFEKEKIDEAAEAAEGVAEHDEDAYDDEQYDDEEPETVIITSTIVVTEGSNAVSTDDPVWGPILHEIDYWENKVNKSISLAMNNLQVDMKPKIDSVVQEIKPEISLIMQDLQKINGEQYAKMNRKIAAIEKDFQEMKQTNDTSIETVGRQEIRDDIAECSATAQDGSKKIQEILTNAHENVLVAYFRSLQDTIDILETTSETTINNFQNQLNSLITQLELEDEDEISWKIWKKFHKIKESLFDFRDFLFDSANDYKADNKGKSVIGLEEWNKYLQNIEAHLNFLMRDNIEYLQIVRARANIAFQMREGLVYDLNKAYEEKEKEEQAKEEPVEEPVEVPVGEPVQQPFKVAEEDQVVEEPIEEAENDTVEDELLEDVSIEDDVEIEYDLEDTEPIAEEVEDSNPIDDESSSETPIESAATKSETTPDFESSSTQVESLDKSDEADHEEPVESAIEVEEVYEEVILEKEPIEEQDQKQGDESKDNDKDKI</sequence>
<keyword evidence="4" id="KW-1185">Reference proteome</keyword>
<dbReference type="AlphaFoldDB" id="A0A367Y994"/>
<comment type="caution">
    <text evidence="3">The sequence shown here is derived from an EMBL/GenBank/DDBJ whole genome shotgun (WGS) entry which is preliminary data.</text>
</comment>
<dbReference type="EMBL" id="QLNQ01000025">
    <property type="protein sequence ID" value="RCK62453.1"/>
    <property type="molecule type" value="Genomic_DNA"/>
</dbReference>